<dbReference type="OrthoDB" id="196486at2"/>
<proteinExistence type="predicted"/>
<dbReference type="SUPFAM" id="SSF48452">
    <property type="entry name" value="TPR-like"/>
    <property type="match status" value="1"/>
</dbReference>
<dbReference type="EMBL" id="SDHX01000001">
    <property type="protein sequence ID" value="RXK56690.1"/>
    <property type="molecule type" value="Genomic_DNA"/>
</dbReference>
<comment type="caution">
    <text evidence="1">The sequence shown here is derived from an EMBL/GenBank/DDBJ whole genome shotgun (WGS) entry which is preliminary data.</text>
</comment>
<sequence length="535" mass="61683">MHSRRLLLLLAPVLLPVALFAAKPPELYPGLSRKWQYYQSPNFELYSANNDRDSRDVLERMELLRALFMDTFQLKPRLPQPVTIYYFDRQADFDGYRPPHVRGGDAKYMGFCNNFPDRTVITIAPARDRDTTTEVIYHEYIHYLFRLAEQNPAPWFNEGVAELFSTMQEDKEWLQLGQPVEGRVFELQRGRMMPFEQLFAVRYDSPLFKDSGHTGMFYAQSWAFLHYCHFGVNKIPPEKMSLFLRAAGSSETQDRPEEFRAVCRELLGMDYPQLLREMEKYVTVGRFMGRKAKRPTIPPRQGYTVRAAARDEMQLALAELAVRMTDSPYGNLFVRAQLEQAPNARLRELLGAVAIQEDDTDRAREHWRAAIELGTTNAAIFRELGRLEANAVFGHFDLDYRMPEKRAADLRHLLNKSLEFAPAQSQAYEMLAWVEAMSDKPDIASLNQIQGKFASLNDRARTLLALVIVRMRLGDKAAAMELLNHLDKLKPNDWVRYCAELTRARLENRPVDPNRLPNVTGPGIRITLPGINLPH</sequence>
<protein>
    <recommendedName>
        <fullName evidence="3">DUF1570 domain-containing protein</fullName>
    </recommendedName>
</protein>
<dbReference type="InterPro" id="IPR011990">
    <property type="entry name" value="TPR-like_helical_dom_sf"/>
</dbReference>
<name>A0A4Q1CCD7_9BACT</name>
<dbReference type="RefSeq" id="WP_129048056.1">
    <property type="nucleotide sequence ID" value="NZ_SDHX01000001.1"/>
</dbReference>
<accession>A0A4Q1CCD7</accession>
<dbReference type="Gene3D" id="1.25.40.10">
    <property type="entry name" value="Tetratricopeptide repeat domain"/>
    <property type="match status" value="1"/>
</dbReference>
<keyword evidence="2" id="KW-1185">Reference proteome</keyword>
<dbReference type="Proteomes" id="UP000290218">
    <property type="component" value="Unassembled WGS sequence"/>
</dbReference>
<evidence type="ECO:0008006" key="3">
    <source>
        <dbReference type="Google" id="ProtNLM"/>
    </source>
</evidence>
<reference evidence="1 2" key="1">
    <citation type="submission" date="2019-01" db="EMBL/GenBank/DDBJ databases">
        <title>Lacunisphaera sp. strain TWA-58.</title>
        <authorList>
            <person name="Chen W.-M."/>
        </authorList>
    </citation>
    <scope>NUCLEOTIDE SEQUENCE [LARGE SCALE GENOMIC DNA]</scope>
    <source>
        <strain evidence="1 2">TWA-58</strain>
    </source>
</reference>
<dbReference type="AlphaFoldDB" id="A0A4Q1CCD7"/>
<evidence type="ECO:0000313" key="1">
    <source>
        <dbReference type="EMBL" id="RXK56690.1"/>
    </source>
</evidence>
<evidence type="ECO:0000313" key="2">
    <source>
        <dbReference type="Proteomes" id="UP000290218"/>
    </source>
</evidence>
<organism evidence="1 2">
    <name type="scientific">Oleiharenicola lentus</name>
    <dbReference type="NCBI Taxonomy" id="2508720"/>
    <lineage>
        <taxon>Bacteria</taxon>
        <taxon>Pseudomonadati</taxon>
        <taxon>Verrucomicrobiota</taxon>
        <taxon>Opitutia</taxon>
        <taxon>Opitutales</taxon>
        <taxon>Opitutaceae</taxon>
        <taxon>Oleiharenicola</taxon>
    </lineage>
</organism>
<gene>
    <name evidence="1" type="ORF">ESB00_12715</name>
</gene>